<sequence>MSEISNPHDRFFKEVLSHHEASRDFLLYYLPPEIAGMLDTTTLELTKDSFVDKDLREHLSDLLYKVDLKRGESAYVYLLFEHKSYPEPLIGLHLLRYMVRIWEQSFKQIEGKLLRPIIPVVVYHGQAKWRSGIEFNALFDAESTEGLEKYLPDFRYILYDLSRYRDDDIKGTVTLKVMLVLMKHIFSEDLWERLPEIFKLLRDILDKRSGIEYLETLLRY</sequence>
<dbReference type="AlphaFoldDB" id="X1C0G4"/>
<accession>X1C0G4</accession>
<feature type="domain" description="Transposase (putative) YhgA-like" evidence="2">
    <location>
        <begin position="6"/>
        <end position="209"/>
    </location>
</feature>
<proteinExistence type="inferred from homology"/>
<feature type="non-terminal residue" evidence="3">
    <location>
        <position position="220"/>
    </location>
</feature>
<evidence type="ECO:0000313" key="3">
    <source>
        <dbReference type="EMBL" id="GAG77871.1"/>
    </source>
</evidence>
<comment type="similarity">
    <text evidence="1">Belongs to the Rpn/YhgA-like nuclease family.</text>
</comment>
<reference evidence="3" key="1">
    <citation type="journal article" date="2014" name="Front. Microbiol.">
        <title>High frequency of phylogenetically diverse reductive dehalogenase-homologous genes in deep subseafloor sedimentary metagenomes.</title>
        <authorList>
            <person name="Kawai M."/>
            <person name="Futagami T."/>
            <person name="Toyoda A."/>
            <person name="Takaki Y."/>
            <person name="Nishi S."/>
            <person name="Hori S."/>
            <person name="Arai W."/>
            <person name="Tsubouchi T."/>
            <person name="Morono Y."/>
            <person name="Uchiyama I."/>
            <person name="Ito T."/>
            <person name="Fujiyama A."/>
            <person name="Inagaki F."/>
            <person name="Takami H."/>
        </authorList>
    </citation>
    <scope>NUCLEOTIDE SEQUENCE</scope>
    <source>
        <strain evidence="3">Expedition CK06-06</strain>
    </source>
</reference>
<dbReference type="GO" id="GO:1990238">
    <property type="term" value="F:double-stranded DNA endonuclease activity"/>
    <property type="evidence" value="ECO:0007669"/>
    <property type="project" value="TreeGrafter"/>
</dbReference>
<name>X1C0G4_9ZZZZ</name>
<dbReference type="GO" id="GO:0006310">
    <property type="term" value="P:DNA recombination"/>
    <property type="evidence" value="ECO:0007669"/>
    <property type="project" value="TreeGrafter"/>
</dbReference>
<comment type="caution">
    <text evidence="3">The sequence shown here is derived from an EMBL/GenBank/DDBJ whole genome shotgun (WGS) entry which is preliminary data.</text>
</comment>
<dbReference type="InterPro" id="IPR006842">
    <property type="entry name" value="Transposase_31"/>
</dbReference>
<dbReference type="InterPro" id="IPR010106">
    <property type="entry name" value="RpnA"/>
</dbReference>
<dbReference type="InterPro" id="IPR051699">
    <property type="entry name" value="Rpn/YhgA-like_nuclease"/>
</dbReference>
<dbReference type="PANTHER" id="PTHR34611:SF2">
    <property type="entry name" value="INACTIVE RECOMBINATION-PROMOTING NUCLEASE-LIKE PROTEIN RPNE-RELATED"/>
    <property type="match status" value="1"/>
</dbReference>
<protein>
    <recommendedName>
        <fullName evidence="2">Transposase (putative) YhgA-like domain-containing protein</fullName>
    </recommendedName>
</protein>
<evidence type="ECO:0000259" key="2">
    <source>
        <dbReference type="Pfam" id="PF04754"/>
    </source>
</evidence>
<dbReference type="NCBIfam" id="TIGR01784">
    <property type="entry name" value="T_den_put_tspse"/>
    <property type="match status" value="1"/>
</dbReference>
<evidence type="ECO:0000256" key="1">
    <source>
        <dbReference type="ARBA" id="ARBA00009787"/>
    </source>
</evidence>
<gene>
    <name evidence="3" type="ORF">S01H4_33215</name>
</gene>
<organism evidence="3">
    <name type="scientific">marine sediment metagenome</name>
    <dbReference type="NCBI Taxonomy" id="412755"/>
    <lineage>
        <taxon>unclassified sequences</taxon>
        <taxon>metagenomes</taxon>
        <taxon>ecological metagenomes</taxon>
    </lineage>
</organism>
<dbReference type="Pfam" id="PF04754">
    <property type="entry name" value="Transposase_31"/>
    <property type="match status" value="1"/>
</dbReference>
<dbReference type="EMBL" id="BART01017451">
    <property type="protein sequence ID" value="GAG77871.1"/>
    <property type="molecule type" value="Genomic_DNA"/>
</dbReference>
<dbReference type="PANTHER" id="PTHR34611">
    <property type="match status" value="1"/>
</dbReference>